<dbReference type="AlphaFoldDB" id="A0A2H1J433"/>
<dbReference type="Proteomes" id="UP000234333">
    <property type="component" value="Unassembled WGS sequence"/>
</dbReference>
<evidence type="ECO:0000256" key="1">
    <source>
        <dbReference type="SAM" id="MobiDB-lite"/>
    </source>
</evidence>
<dbReference type="EMBL" id="FXZC01000003">
    <property type="protein sequence ID" value="SMX82277.1"/>
    <property type="molecule type" value="Genomic_DNA"/>
</dbReference>
<name>A0A2H1J433_9MICO</name>
<accession>A0A2H1J433</accession>
<organism evidence="2 3">
    <name type="scientific">Brevibacterium casei CIP 102111</name>
    <dbReference type="NCBI Taxonomy" id="1255625"/>
    <lineage>
        <taxon>Bacteria</taxon>
        <taxon>Bacillati</taxon>
        <taxon>Actinomycetota</taxon>
        <taxon>Actinomycetes</taxon>
        <taxon>Micrococcales</taxon>
        <taxon>Brevibacteriaceae</taxon>
        <taxon>Brevibacterium</taxon>
    </lineage>
</organism>
<proteinExistence type="predicted"/>
<gene>
    <name evidence="2" type="ORF">BC102111_01934</name>
</gene>
<dbReference type="GeneID" id="99775085"/>
<feature type="region of interest" description="Disordered" evidence="1">
    <location>
        <begin position="47"/>
        <end position="80"/>
    </location>
</feature>
<dbReference type="RefSeq" id="WP_063250318.1">
    <property type="nucleotide sequence ID" value="NZ_FXZC01000003.1"/>
</dbReference>
<protein>
    <submittedName>
        <fullName evidence="2">Uncharacterized protein</fullName>
    </submittedName>
</protein>
<feature type="compositionally biased region" description="Acidic residues" evidence="1">
    <location>
        <begin position="58"/>
        <end position="80"/>
    </location>
</feature>
<reference evidence="3" key="1">
    <citation type="submission" date="2017-03" db="EMBL/GenBank/DDBJ databases">
        <authorList>
            <person name="Monnet C."/>
        </authorList>
    </citation>
    <scope>NUCLEOTIDE SEQUENCE [LARGE SCALE GENOMIC DNA]</scope>
    <source>
        <strain evidence="3">CIP 102111</strain>
    </source>
</reference>
<sequence>MSENSADRDGPDSPTGARPASASTARLTVDDLLASPRGRSLLHSVVAASQVGPGTDEVPVDDSEVDPVDDSDVEPVDDSEVDPADVLGWVALTAAETIDREWATGILLSESGADLTEVYVADAAAEAIGLGRRSPRVPSQAELERAMAEVIAGAMYWQPPHPEDVIAADPAMVEALRPWAEVIIDSGLLDSWSAGPDFDDLWELTWDDSDHTGDIPTRLSAEPAALISGAEGAPPSGAGAAALRAWSAEVASSESEYRQEFAKDPRMAASGEWWSTPAHELVTTTGTWPSGEPIGLSLVEDDFGLRRARACRLRLRDTFGVFIVNGPEQWAVLCRKYPLDVTAQRREVWFEATGRRGRWVIPDWSRVAEDYDGVYVSLAGYVRTAGAVVDVGDGSLLPEAGDRPSYGDTDDRTASLMAGWNPDTTYWLTDAVAGIVEVVDWAMDDETCAWAAHPGHERP</sequence>
<evidence type="ECO:0000313" key="3">
    <source>
        <dbReference type="Proteomes" id="UP000234333"/>
    </source>
</evidence>
<evidence type="ECO:0000313" key="2">
    <source>
        <dbReference type="EMBL" id="SMX82277.1"/>
    </source>
</evidence>
<feature type="compositionally biased region" description="Basic and acidic residues" evidence="1">
    <location>
        <begin position="1"/>
        <end position="11"/>
    </location>
</feature>
<feature type="region of interest" description="Disordered" evidence="1">
    <location>
        <begin position="1"/>
        <end position="25"/>
    </location>
</feature>